<feature type="transmembrane region" description="Helical" evidence="5">
    <location>
        <begin position="110"/>
        <end position="130"/>
    </location>
</feature>
<protein>
    <submittedName>
        <fullName evidence="6">MAPEG family protein</fullName>
    </submittedName>
</protein>
<gene>
    <name evidence="6" type="ORF">MNKW57_12450</name>
</gene>
<evidence type="ECO:0000256" key="2">
    <source>
        <dbReference type="ARBA" id="ARBA00022692"/>
    </source>
</evidence>
<evidence type="ECO:0000313" key="6">
    <source>
        <dbReference type="EMBL" id="GMG86924.1"/>
    </source>
</evidence>
<dbReference type="Gene3D" id="1.20.120.550">
    <property type="entry name" value="Membrane associated eicosanoid/glutathione metabolism-like domain"/>
    <property type="match status" value="1"/>
</dbReference>
<dbReference type="RefSeq" id="WP_285763547.1">
    <property type="nucleotide sequence ID" value="NZ_BSYJ01000002.1"/>
</dbReference>
<keyword evidence="7" id="KW-1185">Reference proteome</keyword>
<feature type="transmembrane region" description="Helical" evidence="5">
    <location>
        <begin position="82"/>
        <end position="104"/>
    </location>
</feature>
<dbReference type="InterPro" id="IPR023352">
    <property type="entry name" value="MAPEG-like_dom_sf"/>
</dbReference>
<feature type="transmembrane region" description="Helical" evidence="5">
    <location>
        <begin position="56"/>
        <end position="75"/>
    </location>
</feature>
<evidence type="ECO:0000313" key="7">
    <source>
        <dbReference type="Proteomes" id="UP001224392"/>
    </source>
</evidence>
<comment type="subcellular location">
    <subcellularLocation>
        <location evidence="1">Membrane</location>
    </subcellularLocation>
</comment>
<dbReference type="InterPro" id="IPR001129">
    <property type="entry name" value="Membr-assoc_MAPEG"/>
</dbReference>
<evidence type="ECO:0000256" key="1">
    <source>
        <dbReference type="ARBA" id="ARBA00004370"/>
    </source>
</evidence>
<dbReference type="Proteomes" id="UP001224392">
    <property type="component" value="Unassembled WGS sequence"/>
</dbReference>
<evidence type="ECO:0000256" key="5">
    <source>
        <dbReference type="SAM" id="Phobius"/>
    </source>
</evidence>
<reference evidence="6 7" key="1">
    <citation type="submission" date="2023-04" db="EMBL/GenBank/DDBJ databases">
        <title>Marinobulbifer ophiurae gen. nov., sp. Nov., isolate from tissue of brittle star Ophioplocus japonicus.</title>
        <authorList>
            <person name="Kawano K."/>
            <person name="Sawayama S."/>
            <person name="Nakagawa S."/>
        </authorList>
    </citation>
    <scope>NUCLEOTIDE SEQUENCE [LARGE SCALE GENOMIC DNA]</scope>
    <source>
        <strain evidence="6 7">NKW57</strain>
    </source>
</reference>
<organism evidence="6 7">
    <name type="scientific">Biformimicrobium ophioploci</name>
    <dbReference type="NCBI Taxonomy" id="3036711"/>
    <lineage>
        <taxon>Bacteria</taxon>
        <taxon>Pseudomonadati</taxon>
        <taxon>Pseudomonadota</taxon>
        <taxon>Gammaproteobacteria</taxon>
        <taxon>Cellvibrionales</taxon>
        <taxon>Microbulbiferaceae</taxon>
        <taxon>Biformimicrobium</taxon>
    </lineage>
</organism>
<keyword evidence="2 5" id="KW-0812">Transmembrane</keyword>
<name>A0ABQ6LXT8_9GAMM</name>
<accession>A0ABQ6LXT8</accession>
<keyword evidence="3 5" id="KW-1133">Transmembrane helix</keyword>
<evidence type="ECO:0000256" key="3">
    <source>
        <dbReference type="ARBA" id="ARBA00022989"/>
    </source>
</evidence>
<dbReference type="SUPFAM" id="SSF161084">
    <property type="entry name" value="MAPEG domain-like"/>
    <property type="match status" value="1"/>
</dbReference>
<dbReference type="Pfam" id="PF01124">
    <property type="entry name" value="MAPEG"/>
    <property type="match status" value="1"/>
</dbReference>
<dbReference type="EMBL" id="BSYJ01000002">
    <property type="protein sequence ID" value="GMG86924.1"/>
    <property type="molecule type" value="Genomic_DNA"/>
</dbReference>
<comment type="caution">
    <text evidence="6">The sequence shown here is derived from an EMBL/GenBank/DDBJ whole genome shotgun (WGS) entry which is preliminary data.</text>
</comment>
<keyword evidence="4 5" id="KW-0472">Membrane</keyword>
<evidence type="ECO:0000256" key="4">
    <source>
        <dbReference type="ARBA" id="ARBA00023136"/>
    </source>
</evidence>
<proteinExistence type="predicted"/>
<sequence>MIYPLFAMVLLTFIVTTVTLSARIKSVKSGRVSLSYYRLMQGQDLPDSVTKSSRHFGNLFEIPVLFYVVATLFVVLGIEDRLAVGIAWAFVAARCIHALIHLTYNNVLHRLYAFMAGNVCVLALWVYLLVRVSSQATA</sequence>